<sequence length="235" mass="27364">MAYCPKCGIQVERDQIPCPLCFTYIPKVSSDEQLLKENGFPHYYSMYENVRDNVLKLIFRIFSVVALLALFIPTLINFILAKTLTWSLYSSSSVISFWIVIYVFSKKVKRKALILNITTICLLLALDIADKQINWSVTIAIPIFLMCVTLIWLNRMFYKKNKKRWLAFAGVITISVFVLTAWISFILGQYSNRPYTFSRSLEDMKVFLSIGAVCLILSYGFPNKWKEILKRKFHF</sequence>
<evidence type="ECO:0000256" key="1">
    <source>
        <dbReference type="SAM" id="Phobius"/>
    </source>
</evidence>
<dbReference type="AlphaFoldDB" id="A0A109FRH0"/>
<accession>A0A109FRH0</accession>
<evidence type="ECO:0000313" key="2">
    <source>
        <dbReference type="EMBL" id="KWU53194.1"/>
    </source>
</evidence>
<keyword evidence="1" id="KW-0812">Transmembrane</keyword>
<dbReference type="EMBL" id="LRPH01000119">
    <property type="protein sequence ID" value="KWU53194.1"/>
    <property type="molecule type" value="Genomic_DNA"/>
</dbReference>
<feature type="transmembrane region" description="Helical" evidence="1">
    <location>
        <begin position="112"/>
        <end position="129"/>
    </location>
</feature>
<comment type="caution">
    <text evidence="2">The sequence shown here is derived from an EMBL/GenBank/DDBJ whole genome shotgun (WGS) entry which is preliminary data.</text>
</comment>
<feature type="transmembrane region" description="Helical" evidence="1">
    <location>
        <begin position="57"/>
        <end position="80"/>
    </location>
</feature>
<dbReference type="RefSeq" id="WP_060752211.1">
    <property type="nucleotide sequence ID" value="NZ_CP036099.1"/>
</dbReference>
<organism evidence="2 3">
    <name type="scientific">Bacillus mycoides</name>
    <dbReference type="NCBI Taxonomy" id="1405"/>
    <lineage>
        <taxon>Bacteria</taxon>
        <taxon>Bacillati</taxon>
        <taxon>Bacillota</taxon>
        <taxon>Bacilli</taxon>
        <taxon>Bacillales</taxon>
        <taxon>Bacillaceae</taxon>
        <taxon>Bacillus</taxon>
        <taxon>Bacillus cereus group</taxon>
    </lineage>
</organism>
<proteinExistence type="predicted"/>
<evidence type="ECO:0000313" key="3">
    <source>
        <dbReference type="Proteomes" id="UP000065797"/>
    </source>
</evidence>
<protein>
    <submittedName>
        <fullName evidence="2">Small multidrug resistance protein</fullName>
    </submittedName>
</protein>
<gene>
    <name evidence="2" type="ORF">AWW70_27960</name>
</gene>
<feature type="transmembrane region" description="Helical" evidence="1">
    <location>
        <begin position="86"/>
        <end position="105"/>
    </location>
</feature>
<dbReference type="Pfam" id="PF19845">
    <property type="entry name" value="DUF6320"/>
    <property type="match status" value="1"/>
</dbReference>
<feature type="transmembrane region" description="Helical" evidence="1">
    <location>
        <begin position="135"/>
        <end position="153"/>
    </location>
</feature>
<keyword evidence="1" id="KW-1133">Transmembrane helix</keyword>
<reference evidence="2 3" key="1">
    <citation type="submission" date="2016-01" db="EMBL/GenBank/DDBJ databases">
        <authorList>
            <person name="McClelland M."/>
            <person name="Jain A."/>
            <person name="Saraogi P."/>
            <person name="Mendelson R."/>
            <person name="Westerman R."/>
            <person name="SanMiguel P."/>
            <person name="Csonka L."/>
        </authorList>
    </citation>
    <scope>NUCLEOTIDE SEQUENCE [LARGE SCALE GENOMIC DNA]</scope>
    <source>
        <strain evidence="2 3">PE8-15</strain>
    </source>
</reference>
<keyword evidence="1" id="KW-0472">Membrane</keyword>
<feature type="transmembrane region" description="Helical" evidence="1">
    <location>
        <begin position="206"/>
        <end position="222"/>
    </location>
</feature>
<name>A0A109FRH0_BACMY</name>
<feature type="transmembrane region" description="Helical" evidence="1">
    <location>
        <begin position="165"/>
        <end position="186"/>
    </location>
</feature>
<dbReference type="Proteomes" id="UP000065797">
    <property type="component" value="Unassembled WGS sequence"/>
</dbReference>
<dbReference type="InterPro" id="IPR046283">
    <property type="entry name" value="DUF6320"/>
</dbReference>